<feature type="domain" description="Zinc finger/thioredoxin putative" evidence="3">
    <location>
        <begin position="5"/>
        <end position="39"/>
    </location>
</feature>
<organism evidence="4 5">
    <name type="scientific">Simonsiella muelleri ATCC 29453</name>
    <dbReference type="NCBI Taxonomy" id="641147"/>
    <lineage>
        <taxon>Bacteria</taxon>
        <taxon>Pseudomonadati</taxon>
        <taxon>Pseudomonadota</taxon>
        <taxon>Betaproteobacteria</taxon>
        <taxon>Neisseriales</taxon>
        <taxon>Neisseriaceae</taxon>
        <taxon>Simonsiella</taxon>
    </lineage>
</organism>
<dbReference type="eggNOG" id="ENOG5032QXN">
    <property type="taxonomic scope" value="Bacteria"/>
</dbReference>
<keyword evidence="2" id="KW-0812">Transmembrane</keyword>
<dbReference type="NCBIfam" id="TIGR02098">
    <property type="entry name" value="MJ0042_CXXC"/>
    <property type="match status" value="1"/>
</dbReference>
<dbReference type="EMBL" id="ADCY02000029">
    <property type="protein sequence ID" value="EFG31137.1"/>
    <property type="molecule type" value="Genomic_DNA"/>
</dbReference>
<evidence type="ECO:0000256" key="2">
    <source>
        <dbReference type="SAM" id="Phobius"/>
    </source>
</evidence>
<keyword evidence="2" id="KW-1133">Transmembrane helix</keyword>
<feature type="transmembrane region" description="Helical" evidence="2">
    <location>
        <begin position="216"/>
        <end position="236"/>
    </location>
</feature>
<dbReference type="InterPro" id="IPR011723">
    <property type="entry name" value="Znf/thioredoxin_put"/>
</dbReference>
<feature type="region of interest" description="Disordered" evidence="1">
    <location>
        <begin position="45"/>
        <end position="72"/>
    </location>
</feature>
<dbReference type="RefSeq" id="WP_002641943.1">
    <property type="nucleotide sequence ID" value="NZ_CP019448.1"/>
</dbReference>
<keyword evidence="2" id="KW-0472">Membrane</keyword>
<dbReference type="KEGG" id="smur:BWP33_05715"/>
<gene>
    <name evidence="4" type="ORF">HMPREF9021_00966</name>
</gene>
<evidence type="ECO:0000313" key="4">
    <source>
        <dbReference type="EMBL" id="EFG31137.1"/>
    </source>
</evidence>
<dbReference type="OrthoDB" id="5294582at2"/>
<dbReference type="STRING" id="641147.HMPREF9021_00966"/>
<comment type="caution">
    <text evidence="4">The sequence shown here is derived from an EMBL/GenBank/DDBJ whole genome shotgun (WGS) entry which is preliminary data.</text>
</comment>
<name>V9HCS6_9NEIS</name>
<dbReference type="Proteomes" id="UP000017813">
    <property type="component" value="Unassembled WGS sequence"/>
</dbReference>
<evidence type="ECO:0000256" key="1">
    <source>
        <dbReference type="SAM" id="MobiDB-lite"/>
    </source>
</evidence>
<sequence>MSMIKVSCPSCKSALKIAEEKLMETQGRVVCHECQHIFRLVKKSKKNAPPAQTLPANAKKASKSPFDDIGDDDPIFPTHGFPKKPQAKLKNKKSNKIKPLADLPPLHYRIPKAEAKTPFAEVNQQSPVAFNLLDYKTANQQIPQVNINPVSNEPIDSKNNITINTGSLVFTVMGDGQANANTLPSDGAKFNEIPMTNQQAVAMLAAATGTRNDLNWTIAVIAALIILIVQLFYLVLMLS</sequence>
<reference evidence="4 5" key="2">
    <citation type="submission" date="2011-10" db="EMBL/GenBank/DDBJ databases">
        <title>The Genome Sequence of Simonsiella muelleri ATCC 29453.</title>
        <authorList>
            <consortium name="The Broad Institute Genome Sequencing Platform"/>
            <consortium name="The Broad Institute Genome Sequencing Center for Infectious Disease"/>
            <person name="Earl A."/>
            <person name="Ward D."/>
            <person name="Feldgarden M."/>
            <person name="Gevers D."/>
            <person name="Izard J."/>
            <person name="Baranova O.V."/>
            <person name="Blanton J.M."/>
            <person name="Tanner A.C."/>
            <person name="Dewhirst F."/>
            <person name="Young S.K."/>
            <person name="Zeng Q."/>
            <person name="Gargeya S."/>
            <person name="Fitzgerald M."/>
            <person name="Haas B."/>
            <person name="Abouelleil A."/>
            <person name="Alvarado L."/>
            <person name="Arachchi H.M."/>
            <person name="Berlin A."/>
            <person name="Brown A."/>
            <person name="Chapman S.B."/>
            <person name="Chen Z."/>
            <person name="Dunbar C."/>
            <person name="Freedman E."/>
            <person name="Gearin G."/>
            <person name="Goldberg J."/>
            <person name="Griggs A."/>
            <person name="Gujja S."/>
            <person name="Heiman D."/>
            <person name="Howarth C."/>
            <person name="Larson L."/>
            <person name="Lui A."/>
            <person name="MacDonald P.J.P."/>
            <person name="Montmayeur A."/>
            <person name="Murphy C."/>
            <person name="Neiman D."/>
            <person name="Pearson M."/>
            <person name="Priest M."/>
            <person name="Roberts A."/>
            <person name="Saif S."/>
            <person name="Shea T."/>
            <person name="Shenoy N."/>
            <person name="Sisk P."/>
            <person name="Stolte C."/>
            <person name="Sykes S."/>
            <person name="Wortman J."/>
            <person name="Nusbaum C."/>
            <person name="Birren B."/>
        </authorList>
    </citation>
    <scope>NUCLEOTIDE SEQUENCE [LARGE SCALE GENOMIC DNA]</scope>
    <source>
        <strain evidence="4 5">ATCC 29453</strain>
    </source>
</reference>
<dbReference type="AlphaFoldDB" id="V9HCS6"/>
<accession>V9HCS6</accession>
<dbReference type="Pfam" id="PF13717">
    <property type="entry name" value="Zn_ribbon_4"/>
    <property type="match status" value="1"/>
</dbReference>
<reference evidence="4 5" key="1">
    <citation type="submission" date="2010-03" db="EMBL/GenBank/DDBJ databases">
        <authorList>
            <consortium name="The Broad Institute Genome Sequencing Platform"/>
            <person name="Ward D."/>
            <person name="Earl A."/>
            <person name="Feldgarden M."/>
            <person name="Gevers D."/>
            <person name="Young S."/>
            <person name="Zeng Q."/>
            <person name="Koehrsen M."/>
            <person name="Alvarado L."/>
            <person name="Berlin A.M."/>
            <person name="Borenstein D."/>
            <person name="Chapman S.B."/>
            <person name="Chen Z."/>
            <person name="Engels R."/>
            <person name="Freedman E."/>
            <person name="Gellesch M."/>
            <person name="Goldberg J."/>
            <person name="Griggs A."/>
            <person name="Gujja S."/>
            <person name="Heilman E.R."/>
            <person name="Heiman D.I."/>
            <person name="Hepburn T.A."/>
            <person name="Howarth C."/>
            <person name="Jen D."/>
            <person name="Larson L."/>
            <person name="Mehta T."/>
            <person name="Park D."/>
            <person name="Pearson M."/>
            <person name="Richards J."/>
            <person name="Roberts A."/>
            <person name="Saif S."/>
            <person name="Shea T.D."/>
            <person name="Shenoy N."/>
            <person name="Sisk P."/>
            <person name="Stolte C."/>
            <person name="Sykes S.N."/>
            <person name="Walk T."/>
            <person name="White J."/>
            <person name="Yandava C."/>
            <person name="Izard J."/>
            <person name="Baranova O.V."/>
            <person name="Blanton J.M."/>
            <person name="Tanner A.C."/>
            <person name="Dewhirst F."/>
            <person name="Haas B."/>
            <person name="Nusbaum C."/>
            <person name="Birren B."/>
        </authorList>
    </citation>
    <scope>NUCLEOTIDE SEQUENCE [LARGE SCALE GENOMIC DNA]</scope>
    <source>
        <strain evidence="4 5">ATCC 29453</strain>
    </source>
</reference>
<dbReference type="HOGENOM" id="CLU_969021_0_0_4"/>
<keyword evidence="5" id="KW-1185">Reference proteome</keyword>
<proteinExistence type="predicted"/>
<evidence type="ECO:0000259" key="3">
    <source>
        <dbReference type="Pfam" id="PF13717"/>
    </source>
</evidence>
<evidence type="ECO:0000313" key="5">
    <source>
        <dbReference type="Proteomes" id="UP000017813"/>
    </source>
</evidence>
<protein>
    <submittedName>
        <fullName evidence="4">MJ0042 family finger-like domain-containing protein</fullName>
    </submittedName>
</protein>